<proteinExistence type="predicted"/>
<feature type="non-terminal residue" evidence="1">
    <location>
        <position position="304"/>
    </location>
</feature>
<organism evidence="1">
    <name type="scientific">marine sediment metagenome</name>
    <dbReference type="NCBI Taxonomy" id="412755"/>
    <lineage>
        <taxon>unclassified sequences</taxon>
        <taxon>metagenomes</taxon>
        <taxon>ecological metagenomes</taxon>
    </lineage>
</organism>
<protein>
    <submittedName>
        <fullName evidence="1">Uncharacterized protein</fullName>
    </submittedName>
</protein>
<dbReference type="SUPFAM" id="SSF53649">
    <property type="entry name" value="Alkaline phosphatase-like"/>
    <property type="match status" value="1"/>
</dbReference>
<reference evidence="1" key="1">
    <citation type="journal article" date="2014" name="Front. Microbiol.">
        <title>High frequency of phylogenetically diverse reductive dehalogenase-homologous genes in deep subseafloor sedimentary metagenomes.</title>
        <authorList>
            <person name="Kawai M."/>
            <person name="Futagami T."/>
            <person name="Toyoda A."/>
            <person name="Takaki Y."/>
            <person name="Nishi S."/>
            <person name="Hori S."/>
            <person name="Arai W."/>
            <person name="Tsubouchi T."/>
            <person name="Morono Y."/>
            <person name="Uchiyama I."/>
            <person name="Ito T."/>
            <person name="Fujiyama A."/>
            <person name="Inagaki F."/>
            <person name="Takami H."/>
        </authorList>
    </citation>
    <scope>NUCLEOTIDE SEQUENCE</scope>
    <source>
        <strain evidence="1">Expedition CK06-06</strain>
    </source>
</reference>
<dbReference type="EMBL" id="BARU01016769">
    <property type="protein sequence ID" value="GAH52343.1"/>
    <property type="molecule type" value="Genomic_DNA"/>
</dbReference>
<sequence>ELARWLVGGTHQLVEWETDLSSQTSASQAGILLGNNTNIPAFRWFDREKKEIVASSSPKFVAELEKKLSNGDGLLAEGGASRGNLFSGDAPNVMTTASTVTDISRFHTSEFYAYFLHPYNFIRTVVLTIWDIIVEVWQFRKARQNNVYPILDKSHRGGKYPILRAFMTVVMLDLNIYTLIGDIFADVPSAYATFVGYDEVAHHSGVESKDALEILQKIDRQFSRLENILEQAPRPYFLVVLSDHGQTNGATFKQRYDMTLEQFIQQLATDKYNVLGAIDVHEDWKHLNVFLSEAISYNQSAVTR</sequence>
<name>X1I451_9ZZZZ</name>
<evidence type="ECO:0000313" key="1">
    <source>
        <dbReference type="EMBL" id="GAH52343.1"/>
    </source>
</evidence>
<feature type="non-terminal residue" evidence="1">
    <location>
        <position position="1"/>
    </location>
</feature>
<dbReference type="Gene3D" id="3.40.720.10">
    <property type="entry name" value="Alkaline Phosphatase, subunit A"/>
    <property type="match status" value="1"/>
</dbReference>
<comment type="caution">
    <text evidence="1">The sequence shown here is derived from an EMBL/GenBank/DDBJ whole genome shotgun (WGS) entry which is preliminary data.</text>
</comment>
<dbReference type="AlphaFoldDB" id="X1I451"/>
<dbReference type="InterPro" id="IPR017850">
    <property type="entry name" value="Alkaline_phosphatase_core_sf"/>
</dbReference>
<gene>
    <name evidence="1" type="ORF">S03H2_27853</name>
</gene>
<dbReference type="Pfam" id="PF01663">
    <property type="entry name" value="Phosphodiest"/>
    <property type="match status" value="1"/>
</dbReference>
<dbReference type="InterPro" id="IPR002591">
    <property type="entry name" value="Phosphodiest/P_Trfase"/>
</dbReference>
<accession>X1I451</accession>